<reference evidence="2" key="1">
    <citation type="submission" date="2020-01" db="EMBL/GenBank/DDBJ databases">
        <authorList>
            <consortium name="DOE Joint Genome Institute"/>
            <person name="Haridas S."/>
            <person name="Albert R."/>
            <person name="Binder M."/>
            <person name="Bloem J."/>
            <person name="Labutti K."/>
            <person name="Salamov A."/>
            <person name="Andreopoulos B."/>
            <person name="Baker S.E."/>
            <person name="Barry K."/>
            <person name="Bills G."/>
            <person name="Bluhm B.H."/>
            <person name="Cannon C."/>
            <person name="Castanera R."/>
            <person name="Culley D.E."/>
            <person name="Daum C."/>
            <person name="Ezra D."/>
            <person name="Gonzalez J.B."/>
            <person name="Henrissat B."/>
            <person name="Kuo A."/>
            <person name="Liang C."/>
            <person name="Lipzen A."/>
            <person name="Lutzoni F."/>
            <person name="Magnuson J."/>
            <person name="Mondo S."/>
            <person name="Nolan M."/>
            <person name="Ohm R."/>
            <person name="Pangilinan J."/>
            <person name="Park H.-J."/>
            <person name="Ramirez L."/>
            <person name="Alfaro M."/>
            <person name="Sun H."/>
            <person name="Tritt A."/>
            <person name="Yoshinaga Y."/>
            <person name="Zwiers L.-H."/>
            <person name="Turgeon B.G."/>
            <person name="Goodwin S.B."/>
            <person name="Spatafora J.W."/>
            <person name="Crous P.W."/>
            <person name="Grigoriev I.V."/>
        </authorList>
    </citation>
    <scope>NUCLEOTIDE SEQUENCE</scope>
    <source>
        <strain evidence="2">P77</strain>
    </source>
</reference>
<evidence type="ECO:0000313" key="2">
    <source>
        <dbReference type="EMBL" id="KAF1837125.1"/>
    </source>
</evidence>
<evidence type="ECO:0000313" key="3">
    <source>
        <dbReference type="Proteomes" id="UP000800040"/>
    </source>
</evidence>
<dbReference type="PANTHER" id="PTHR21054">
    <property type="entry name" value="ZINC METALLOPROTEINASE-RELATED"/>
    <property type="match status" value="1"/>
</dbReference>
<dbReference type="EMBL" id="ML975265">
    <property type="protein sequence ID" value="KAF1837125.1"/>
    <property type="molecule type" value="Genomic_DNA"/>
</dbReference>
<organism evidence="2 3">
    <name type="scientific">Decorospora gaudefroyi</name>
    <dbReference type="NCBI Taxonomy" id="184978"/>
    <lineage>
        <taxon>Eukaryota</taxon>
        <taxon>Fungi</taxon>
        <taxon>Dikarya</taxon>
        <taxon>Ascomycota</taxon>
        <taxon>Pezizomycotina</taxon>
        <taxon>Dothideomycetes</taxon>
        <taxon>Pleosporomycetidae</taxon>
        <taxon>Pleosporales</taxon>
        <taxon>Pleosporineae</taxon>
        <taxon>Pleosporaceae</taxon>
        <taxon>Decorospora</taxon>
    </lineage>
</organism>
<keyword evidence="3" id="KW-1185">Reference proteome</keyword>
<evidence type="ECO:0000256" key="1">
    <source>
        <dbReference type="SAM" id="MobiDB-lite"/>
    </source>
</evidence>
<dbReference type="InterPro" id="IPR021917">
    <property type="entry name" value="Unchr_Zn-peptidase-like"/>
</dbReference>
<proteinExistence type="predicted"/>
<protein>
    <submittedName>
        <fullName evidence="2">Metallopeptidase</fullName>
    </submittedName>
</protein>
<feature type="compositionally biased region" description="Acidic residues" evidence="1">
    <location>
        <begin position="609"/>
        <end position="629"/>
    </location>
</feature>
<accession>A0A6A5KFT6</accession>
<sequence>MVAADSPGLIDCPLTKAAGMSSAHADIDAAIAKLRMTAYMWQAMTAEDLRMQGGGRRSFRFDEEWTVDTISREFLNARFGGSLARDGAMRSTAKVHVIRSSRSMKEIRDANIAQQNPSARNRDTLFCYFLDALKEAGGPFVSDARPVVAGLILDSHYDASQRLILGHAALGRNNPNGISLGMFGSHLTYSWPRFLEEVTSCLTDTRAPGDKVGNDKGECNTMWEACAIGQGAHLHQIGHAFGSSHGSRMIQGRYGQDWPKNFLSKTAYSGHLRKEGVLVGIQPIWNNARWDLADVLAFRSLPHFNLPTDPPWTDEERNAMPIAYAEYETDDGPAKLVISSASGIVRLTFNHHEVSQALGWLRNPPKRMQYTETQLEQRTDDDRTKPLHLQILAFNGKVTDIKNIWKLFHTRTFINIPDSTLRLTKRLAFTDDDNTSNRPRYEWSQLLREKGQDGVLHRAISIDLRVGSFWDGGVIKYADDHESHWGPMRVCGRTHRFGGHASQKIELPADAEIKYIEVNPGQGVRVHLSDGTSAGELKLSESEQAIKLQPSPNEVIVGFCGKSEKTGDRRVVEFGIITVSRNVRFRELPDAVWDMLELKNTAGMNPGDDYLEGSDDDEQNEDENDFMEE</sequence>
<dbReference type="InterPro" id="IPR053002">
    <property type="entry name" value="Metalloproteinase_M10B"/>
</dbReference>
<dbReference type="Proteomes" id="UP000800040">
    <property type="component" value="Unassembled WGS sequence"/>
</dbReference>
<dbReference type="PANTHER" id="PTHR21054:SF2">
    <property type="entry name" value="MIP04191P"/>
    <property type="match status" value="1"/>
</dbReference>
<dbReference type="GO" id="GO:0005737">
    <property type="term" value="C:cytoplasm"/>
    <property type="evidence" value="ECO:0007669"/>
    <property type="project" value="TreeGrafter"/>
</dbReference>
<dbReference type="Pfam" id="PF12044">
    <property type="entry name" value="Metallopep"/>
    <property type="match status" value="1"/>
</dbReference>
<gene>
    <name evidence="2" type="ORF">BDW02DRAFT_586886</name>
</gene>
<dbReference type="OrthoDB" id="74460at2759"/>
<name>A0A6A5KFT6_9PLEO</name>
<feature type="region of interest" description="Disordered" evidence="1">
    <location>
        <begin position="603"/>
        <end position="629"/>
    </location>
</feature>
<dbReference type="AlphaFoldDB" id="A0A6A5KFT6"/>